<dbReference type="Gene3D" id="1.20.120.900">
    <property type="entry name" value="Pex19, mPTS binding domain"/>
    <property type="match status" value="1"/>
</dbReference>
<dbReference type="GO" id="GO:0045046">
    <property type="term" value="P:protein import into peroxisome membrane"/>
    <property type="evidence" value="ECO:0007669"/>
    <property type="project" value="TreeGrafter"/>
</dbReference>
<organism evidence="2 3">
    <name type="scientific">Symbiochloris irregularis</name>
    <dbReference type="NCBI Taxonomy" id="706552"/>
    <lineage>
        <taxon>Eukaryota</taxon>
        <taxon>Viridiplantae</taxon>
        <taxon>Chlorophyta</taxon>
        <taxon>core chlorophytes</taxon>
        <taxon>Trebouxiophyceae</taxon>
        <taxon>Trebouxiales</taxon>
        <taxon>Trebouxiaceae</taxon>
        <taxon>Symbiochloris</taxon>
    </lineage>
</organism>
<protein>
    <submittedName>
        <fullName evidence="2">Uncharacterized protein</fullName>
    </submittedName>
</protein>
<feature type="region of interest" description="Disordered" evidence="1">
    <location>
        <begin position="269"/>
        <end position="295"/>
    </location>
</feature>
<comment type="caution">
    <text evidence="2">The sequence shown here is derived from an EMBL/GenBank/DDBJ whole genome shotgun (WGS) entry which is preliminary data.</text>
</comment>
<sequence length="295" mass="30745">MASDSHFDAVLDDALADFGSPAFSNLQTAPVAQAQRAEEADRTATGSQASTSSPANASSSNGPQFGAVPPDLSDLPEDVSRGLSELMRELALVDEGNQAAGAAGTSGGSRPVPSESEVSATLRQLAEQSRLHGGDSPEQGGAGPLDDDLFARLSSELGGLGGLGALGGGSEGDLGSLAETIMHQLLSKDVLYEPMKEIGSRYPDWLEQHQQDLPAEELQRYQKQHSYITQICHLYETDPGNSTKLFELVQAMQACGNPPPDIVSEMSPGLSFDGDGLPTFGTGGESDPAKPCCIQ</sequence>
<evidence type="ECO:0000256" key="1">
    <source>
        <dbReference type="SAM" id="MobiDB-lite"/>
    </source>
</evidence>
<reference evidence="2 3" key="1">
    <citation type="journal article" date="2024" name="Nat. Commun.">
        <title>Phylogenomics reveals the evolutionary origins of lichenization in chlorophyte algae.</title>
        <authorList>
            <person name="Puginier C."/>
            <person name="Libourel C."/>
            <person name="Otte J."/>
            <person name="Skaloud P."/>
            <person name="Haon M."/>
            <person name="Grisel S."/>
            <person name="Petersen M."/>
            <person name="Berrin J.G."/>
            <person name="Delaux P.M."/>
            <person name="Dal Grande F."/>
            <person name="Keller J."/>
        </authorList>
    </citation>
    <scope>NUCLEOTIDE SEQUENCE [LARGE SCALE GENOMIC DNA]</scope>
    <source>
        <strain evidence="2 3">SAG 2036</strain>
    </source>
</reference>
<proteinExistence type="predicted"/>
<keyword evidence="3" id="KW-1185">Reference proteome</keyword>
<dbReference type="PANTHER" id="PTHR12774:SF2">
    <property type="entry name" value="PEROXISOMAL BIOGENESIS FACTOR 19"/>
    <property type="match status" value="1"/>
</dbReference>
<feature type="region of interest" description="Disordered" evidence="1">
    <location>
        <begin position="99"/>
        <end position="149"/>
    </location>
</feature>
<dbReference type="EMBL" id="JALJOQ010000009">
    <property type="protein sequence ID" value="KAK9812106.1"/>
    <property type="molecule type" value="Genomic_DNA"/>
</dbReference>
<dbReference type="GO" id="GO:0033328">
    <property type="term" value="F:peroxisome membrane targeting sequence binding"/>
    <property type="evidence" value="ECO:0007669"/>
    <property type="project" value="TreeGrafter"/>
</dbReference>
<dbReference type="Pfam" id="PF04614">
    <property type="entry name" value="Pex19"/>
    <property type="match status" value="1"/>
</dbReference>
<accession>A0AAW1PRN6</accession>
<dbReference type="InterPro" id="IPR038322">
    <property type="entry name" value="Pex19_C_sf"/>
</dbReference>
<evidence type="ECO:0000313" key="2">
    <source>
        <dbReference type="EMBL" id="KAK9812106.1"/>
    </source>
</evidence>
<name>A0AAW1PRN6_9CHLO</name>
<evidence type="ECO:0000313" key="3">
    <source>
        <dbReference type="Proteomes" id="UP001465755"/>
    </source>
</evidence>
<dbReference type="InterPro" id="IPR006708">
    <property type="entry name" value="Pex19"/>
</dbReference>
<feature type="compositionally biased region" description="Low complexity" evidence="1">
    <location>
        <begin position="47"/>
        <end position="60"/>
    </location>
</feature>
<dbReference type="AlphaFoldDB" id="A0AAW1PRN6"/>
<dbReference type="Proteomes" id="UP001465755">
    <property type="component" value="Unassembled WGS sequence"/>
</dbReference>
<dbReference type="GO" id="GO:0005778">
    <property type="term" value="C:peroxisomal membrane"/>
    <property type="evidence" value="ECO:0007669"/>
    <property type="project" value="TreeGrafter"/>
</dbReference>
<dbReference type="PANTHER" id="PTHR12774">
    <property type="entry name" value="PEROXISOMAL BIOGENESIS FACTOR 19"/>
    <property type="match status" value="1"/>
</dbReference>
<gene>
    <name evidence="2" type="ORF">WJX73_007507</name>
</gene>
<feature type="region of interest" description="Disordered" evidence="1">
    <location>
        <begin position="29"/>
        <end position="78"/>
    </location>
</feature>